<dbReference type="Proteomes" id="UP000546126">
    <property type="component" value="Unassembled WGS sequence"/>
</dbReference>
<reference evidence="3 4" key="1">
    <citation type="submission" date="2020-06" db="EMBL/GenBank/DDBJ databases">
        <authorList>
            <person name="Chanama M."/>
        </authorList>
    </citation>
    <scope>NUCLEOTIDE SEQUENCE [LARGE SCALE GENOMIC DNA]</scope>
    <source>
        <strain evidence="3 4">TBRC6557</strain>
    </source>
</reference>
<feature type="transmembrane region" description="Helical" evidence="2">
    <location>
        <begin position="462"/>
        <end position="483"/>
    </location>
</feature>
<feature type="transmembrane region" description="Helical" evidence="2">
    <location>
        <begin position="556"/>
        <end position="577"/>
    </location>
</feature>
<feature type="transmembrane region" description="Helical" evidence="2">
    <location>
        <begin position="84"/>
        <end position="102"/>
    </location>
</feature>
<evidence type="ECO:0000256" key="1">
    <source>
        <dbReference type="SAM" id="MobiDB-lite"/>
    </source>
</evidence>
<organism evidence="3 4">
    <name type="scientific">Nonomuraea rhodomycinica</name>
    <dbReference type="NCBI Taxonomy" id="1712872"/>
    <lineage>
        <taxon>Bacteria</taxon>
        <taxon>Bacillati</taxon>
        <taxon>Actinomycetota</taxon>
        <taxon>Actinomycetes</taxon>
        <taxon>Streptosporangiales</taxon>
        <taxon>Streptosporangiaceae</taxon>
        <taxon>Nonomuraea</taxon>
    </lineage>
</organism>
<sequence>MSRWLPAAAVLAYAVVALRLYGVGARDTAAFALYAALALALPGLLWARALYRRAHALPEQVALGLTLGYAIEVLTYLPARALGLPLMVLAWPLGTYALFLAVPRLRGHWRRGPGARPVPLWWSWTLALVTIAVVALVAAGCYARQPLTWPALLSSPVDMPFHLALTGELRNHVPPTMPAVAGEPLAYHWFVYAHLAAASRVTGIEPSVLLFRLAVLPMLAAFVVLLGMVGRRLTGSRRVAAGAVAATVFVAAPGLYAGSVAGLLTWTPPYSWASPTQTFGALLFVPVMLLLLDLSAAGRRGRGWWVLLAVLLVALAGAKATYLPLLAAGLLTAAVAEALTRFRTPRRAAAVLGLTAACLAFAHVVLFGGARQGIVVDPLSMVRVTWRNLTGAGVAEPVAWPATLGATLLCLLGAAVAWCGALGLLCRPRLLARPPVVLALGMSAAGLGAALLLGHPSLSQGYFLQAVFPYLAMVSCHGLAVAVRRARLRPAMAAGAACAGVAAVVAIRVLLGVRVPLGPGVDAAVLYLPYAALLGLVVAAGMALRALGRSRTATFALLLCLVTAAGTPAAWAAQLALGAAKGPFPAAAHRRPGPDAPRGAVAAGRWLRAHSSPDDLVAANAHCRWGFESPCDSRAFWASALSERRVLVEGWAYTATSLAGARPEEEAEHRPFWDQARLRANDAVFRQPSPETARVLRERYGVRWLFVDETRLPAGVRLDAAATPRFRSGDHAVYELAGDAPAPVVTPAPPTPAPLTPAPPTSAPLTPASPTPATSATRAPAPPQPAPPAASARRHPRDPRDRGLTGGPATRAATT</sequence>
<evidence type="ECO:0000313" key="3">
    <source>
        <dbReference type="EMBL" id="NUW42415.1"/>
    </source>
</evidence>
<feature type="transmembrane region" description="Helical" evidence="2">
    <location>
        <begin position="436"/>
        <end position="456"/>
    </location>
</feature>
<keyword evidence="2" id="KW-0812">Transmembrane</keyword>
<feature type="region of interest" description="Disordered" evidence="1">
    <location>
        <begin position="743"/>
        <end position="815"/>
    </location>
</feature>
<protein>
    <submittedName>
        <fullName evidence="3">Uncharacterized protein</fullName>
    </submittedName>
</protein>
<feature type="transmembrane region" description="Helical" evidence="2">
    <location>
        <begin position="326"/>
        <end position="342"/>
    </location>
</feature>
<proteinExistence type="predicted"/>
<keyword evidence="2" id="KW-0472">Membrane</keyword>
<comment type="caution">
    <text evidence="3">The sequence shown here is derived from an EMBL/GenBank/DDBJ whole genome shotgun (WGS) entry which is preliminary data.</text>
</comment>
<gene>
    <name evidence="3" type="ORF">HT134_20050</name>
</gene>
<evidence type="ECO:0000256" key="2">
    <source>
        <dbReference type="SAM" id="Phobius"/>
    </source>
</evidence>
<feature type="transmembrane region" description="Helical" evidence="2">
    <location>
        <begin position="209"/>
        <end position="229"/>
    </location>
</feature>
<feature type="transmembrane region" description="Helical" evidence="2">
    <location>
        <begin position="490"/>
        <end position="511"/>
    </location>
</feature>
<feature type="transmembrane region" description="Helical" evidence="2">
    <location>
        <begin position="398"/>
        <end position="424"/>
    </location>
</feature>
<feature type="transmembrane region" description="Helical" evidence="2">
    <location>
        <begin position="523"/>
        <end position="544"/>
    </location>
</feature>
<name>A0A7Y6IQU4_9ACTN</name>
<feature type="transmembrane region" description="Helical" evidence="2">
    <location>
        <begin position="349"/>
        <end position="370"/>
    </location>
</feature>
<evidence type="ECO:0000313" key="4">
    <source>
        <dbReference type="Proteomes" id="UP000546126"/>
    </source>
</evidence>
<dbReference type="EMBL" id="JABWGO010000004">
    <property type="protein sequence ID" value="NUW42415.1"/>
    <property type="molecule type" value="Genomic_DNA"/>
</dbReference>
<feature type="transmembrane region" description="Helical" evidence="2">
    <location>
        <begin position="304"/>
        <end position="320"/>
    </location>
</feature>
<keyword evidence="4" id="KW-1185">Reference proteome</keyword>
<dbReference type="AlphaFoldDB" id="A0A7Y6IQU4"/>
<feature type="transmembrane region" description="Helical" evidence="2">
    <location>
        <begin position="241"/>
        <end position="266"/>
    </location>
</feature>
<dbReference type="RefSeq" id="WP_175601946.1">
    <property type="nucleotide sequence ID" value="NZ_JABWGO010000004.1"/>
</dbReference>
<feature type="compositionally biased region" description="Pro residues" evidence="1">
    <location>
        <begin position="744"/>
        <end position="770"/>
    </location>
</feature>
<feature type="transmembrane region" description="Helical" evidence="2">
    <location>
        <begin position="272"/>
        <end position="292"/>
    </location>
</feature>
<feature type="transmembrane region" description="Helical" evidence="2">
    <location>
        <begin position="29"/>
        <end position="49"/>
    </location>
</feature>
<accession>A0A7Y6IQU4</accession>
<keyword evidence="2" id="KW-1133">Transmembrane helix</keyword>
<feature type="transmembrane region" description="Helical" evidence="2">
    <location>
        <begin position="122"/>
        <end position="145"/>
    </location>
</feature>